<reference evidence="2 3" key="1">
    <citation type="submission" date="2010-07" db="EMBL/GenBank/DDBJ databases">
        <title>The draft genome of Paenibacillus curdlanolyticus YK9.</title>
        <authorList>
            <consortium name="US DOE Joint Genome Institute (JGI-PGF)"/>
            <person name="Lucas S."/>
            <person name="Copeland A."/>
            <person name="Lapidus A."/>
            <person name="Cheng J.-F."/>
            <person name="Bruce D."/>
            <person name="Goodwin L."/>
            <person name="Pitluck S."/>
            <person name="Land M.L."/>
            <person name="Hauser L."/>
            <person name="Chang Y.-J."/>
            <person name="Jeffries C."/>
            <person name="Anderson I.J."/>
            <person name="Johnson E."/>
            <person name="Loganathan U."/>
            <person name="Mulhopadhyay B."/>
            <person name="Kyrpides N."/>
            <person name="Woyke T.J."/>
        </authorList>
    </citation>
    <scope>NUCLEOTIDE SEQUENCE [LARGE SCALE GENOMIC DNA]</scope>
    <source>
        <strain evidence="2 3">YK9</strain>
    </source>
</reference>
<protein>
    <recommendedName>
        <fullName evidence="4">TadE family protein</fullName>
    </recommendedName>
</protein>
<keyword evidence="1" id="KW-0472">Membrane</keyword>
<dbReference type="eggNOG" id="COG4961">
    <property type="taxonomic scope" value="Bacteria"/>
</dbReference>
<gene>
    <name evidence="2" type="ORF">PaecuDRAFT_1357</name>
</gene>
<dbReference type="OrthoDB" id="4376109at2"/>
<keyword evidence="1" id="KW-0812">Transmembrane</keyword>
<keyword evidence="1" id="KW-1133">Transmembrane helix</keyword>
<dbReference type="Proteomes" id="UP000005387">
    <property type="component" value="Unassembled WGS sequence"/>
</dbReference>
<name>E0I6T5_9BACL</name>
<proteinExistence type="predicted"/>
<evidence type="ECO:0000313" key="3">
    <source>
        <dbReference type="Proteomes" id="UP000005387"/>
    </source>
</evidence>
<dbReference type="EMBL" id="AEDD01000003">
    <property type="protein sequence ID" value="EFM11751.1"/>
    <property type="molecule type" value="Genomic_DNA"/>
</dbReference>
<evidence type="ECO:0000256" key="1">
    <source>
        <dbReference type="SAM" id="Phobius"/>
    </source>
</evidence>
<dbReference type="RefSeq" id="WP_006037370.1">
    <property type="nucleotide sequence ID" value="NZ_AEDD01000003.1"/>
</dbReference>
<dbReference type="AlphaFoldDB" id="E0I6T5"/>
<dbReference type="STRING" id="717606.PaecuDRAFT_1357"/>
<organism evidence="2 3">
    <name type="scientific">Paenibacillus curdlanolyticus YK9</name>
    <dbReference type="NCBI Taxonomy" id="717606"/>
    <lineage>
        <taxon>Bacteria</taxon>
        <taxon>Bacillati</taxon>
        <taxon>Bacillota</taxon>
        <taxon>Bacilli</taxon>
        <taxon>Bacillales</taxon>
        <taxon>Paenibacillaceae</taxon>
        <taxon>Paenibacillus</taxon>
    </lineage>
</organism>
<evidence type="ECO:0000313" key="2">
    <source>
        <dbReference type="EMBL" id="EFM11751.1"/>
    </source>
</evidence>
<accession>E0I6T5</accession>
<feature type="transmembrane region" description="Helical" evidence="1">
    <location>
        <begin position="43"/>
        <end position="65"/>
    </location>
</feature>
<keyword evidence="3" id="KW-1185">Reference proteome</keyword>
<evidence type="ECO:0008006" key="4">
    <source>
        <dbReference type="Google" id="ProtNLM"/>
    </source>
</evidence>
<sequence>MIDMRRRSSQDCPIELMPCDPLSLVDLDRQRERSFHRKDDGGIVLEASIVLPFFLLLAMALVIVIRLTSAQIALQSASVQTAKQTAAHWHPISLAAQSVNAMPVHLPLNQNQQLSRWSEIAAEAAKWLPDPVGKLSSAALRGDWGTIADYGASVAGREALTPLLQRYSDQSVLQAEEVSLHKAVLPALASSGSAFVELEAEYVFPLRVPLINRSIVLREQAVERAWLPDSAPAQFGSESNTGTFVQIVALEPEPLRPGRRATVTARTKPNLALTLSILYKSGYSEARNVGTAVSDSDGYVTWTWLVSGNTTPGIWSLNVEAADGASAGRSFIVEKSPK</sequence>